<gene>
    <name evidence="8" type="ORF">AVDCRST_MAG52-3380</name>
</gene>
<dbReference type="CDD" id="cd08279">
    <property type="entry name" value="Zn_ADH_class_III"/>
    <property type="match status" value="1"/>
</dbReference>
<dbReference type="Pfam" id="PF00107">
    <property type="entry name" value="ADH_zinc_N"/>
    <property type="match status" value="1"/>
</dbReference>
<name>A0A6J4JC55_9ACTN</name>
<dbReference type="PROSITE" id="PS00059">
    <property type="entry name" value="ADH_ZINC"/>
    <property type="match status" value="1"/>
</dbReference>
<evidence type="ECO:0000313" key="8">
    <source>
        <dbReference type="EMBL" id="CAA9274134.1"/>
    </source>
</evidence>
<dbReference type="InterPro" id="IPR013154">
    <property type="entry name" value="ADH-like_N"/>
</dbReference>
<dbReference type="SUPFAM" id="SSF51735">
    <property type="entry name" value="NAD(P)-binding Rossmann-fold domains"/>
    <property type="match status" value="1"/>
</dbReference>
<evidence type="ECO:0000256" key="6">
    <source>
        <dbReference type="RuleBase" id="RU361277"/>
    </source>
</evidence>
<feature type="domain" description="Enoyl reductase (ER)" evidence="7">
    <location>
        <begin position="30"/>
        <end position="390"/>
    </location>
</feature>
<dbReference type="SMART" id="SM00829">
    <property type="entry name" value="PKS_ER"/>
    <property type="match status" value="1"/>
</dbReference>
<dbReference type="EMBL" id="CADCTN010000232">
    <property type="protein sequence ID" value="CAA9274134.1"/>
    <property type="molecule type" value="Genomic_DNA"/>
</dbReference>
<dbReference type="PANTHER" id="PTHR43880">
    <property type="entry name" value="ALCOHOL DEHYDROGENASE"/>
    <property type="match status" value="1"/>
</dbReference>
<comment type="similarity">
    <text evidence="1 6">Belongs to the zinc-containing alcohol dehydrogenase family.</text>
</comment>
<proteinExistence type="inferred from homology"/>
<protein>
    <submittedName>
        <fullName evidence="8">Alcohol dehydrogenase</fullName>
        <ecNumber evidence="8">1.1.1.1</ecNumber>
    </submittedName>
</protein>
<evidence type="ECO:0000259" key="7">
    <source>
        <dbReference type="SMART" id="SM00829"/>
    </source>
</evidence>
<dbReference type="InterPro" id="IPR013149">
    <property type="entry name" value="ADH-like_C"/>
</dbReference>
<keyword evidence="2 6" id="KW-0479">Metal-binding</keyword>
<dbReference type="AlphaFoldDB" id="A0A6J4JC55"/>
<dbReference type="PANTHER" id="PTHR43880:SF12">
    <property type="entry name" value="ALCOHOL DEHYDROGENASE CLASS-3"/>
    <property type="match status" value="1"/>
</dbReference>
<keyword evidence="5" id="KW-0520">NAD</keyword>
<dbReference type="Pfam" id="PF08240">
    <property type="entry name" value="ADH_N"/>
    <property type="match status" value="1"/>
</dbReference>
<evidence type="ECO:0000256" key="4">
    <source>
        <dbReference type="ARBA" id="ARBA00023002"/>
    </source>
</evidence>
<dbReference type="GO" id="GO:0005829">
    <property type="term" value="C:cytosol"/>
    <property type="evidence" value="ECO:0007669"/>
    <property type="project" value="TreeGrafter"/>
</dbReference>
<evidence type="ECO:0000256" key="2">
    <source>
        <dbReference type="ARBA" id="ARBA00022723"/>
    </source>
</evidence>
<dbReference type="Gene3D" id="3.90.180.10">
    <property type="entry name" value="Medium-chain alcohol dehydrogenases, catalytic domain"/>
    <property type="match status" value="1"/>
</dbReference>
<dbReference type="InterPro" id="IPR020843">
    <property type="entry name" value="ER"/>
</dbReference>
<keyword evidence="3 6" id="KW-0862">Zinc</keyword>
<dbReference type="NCBIfam" id="TIGR03989">
    <property type="entry name" value="Rxyl_3153"/>
    <property type="match status" value="1"/>
</dbReference>
<dbReference type="SUPFAM" id="SSF50129">
    <property type="entry name" value="GroES-like"/>
    <property type="match status" value="2"/>
</dbReference>
<reference evidence="8" key="1">
    <citation type="submission" date="2020-02" db="EMBL/GenBank/DDBJ databases">
        <authorList>
            <person name="Meier V. D."/>
        </authorList>
    </citation>
    <scope>NUCLEOTIDE SEQUENCE</scope>
    <source>
        <strain evidence="8">AVDCRST_MAG52</strain>
    </source>
</reference>
<organism evidence="8">
    <name type="scientific">uncultured Blastococcus sp</name>
    <dbReference type="NCBI Taxonomy" id="217144"/>
    <lineage>
        <taxon>Bacteria</taxon>
        <taxon>Bacillati</taxon>
        <taxon>Actinomycetota</taxon>
        <taxon>Actinomycetes</taxon>
        <taxon>Geodermatophilales</taxon>
        <taxon>Geodermatophilaceae</taxon>
        <taxon>Blastococcus</taxon>
        <taxon>environmental samples</taxon>
    </lineage>
</organism>
<accession>A0A6J4JC55</accession>
<dbReference type="GO" id="GO:0051903">
    <property type="term" value="F:S-(hydroxymethyl)glutathione dehydrogenase [NAD(P)+] activity"/>
    <property type="evidence" value="ECO:0007669"/>
    <property type="project" value="TreeGrafter"/>
</dbReference>
<keyword evidence="4 8" id="KW-0560">Oxidoreductase</keyword>
<dbReference type="InterPro" id="IPR011032">
    <property type="entry name" value="GroES-like_sf"/>
</dbReference>
<evidence type="ECO:0000256" key="1">
    <source>
        <dbReference type="ARBA" id="ARBA00008072"/>
    </source>
</evidence>
<dbReference type="EC" id="1.1.1.1" evidence="8"/>
<dbReference type="GO" id="GO:0046294">
    <property type="term" value="P:formaldehyde catabolic process"/>
    <property type="evidence" value="ECO:0007669"/>
    <property type="project" value="TreeGrafter"/>
</dbReference>
<dbReference type="InterPro" id="IPR036291">
    <property type="entry name" value="NAD(P)-bd_dom_sf"/>
</dbReference>
<dbReference type="InterPro" id="IPR023921">
    <property type="entry name" value="ADH_Zn_actinomycetes"/>
</dbReference>
<evidence type="ECO:0000256" key="5">
    <source>
        <dbReference type="ARBA" id="ARBA00023027"/>
    </source>
</evidence>
<dbReference type="InterPro" id="IPR002328">
    <property type="entry name" value="ADH_Zn_CS"/>
</dbReference>
<evidence type="ECO:0000256" key="3">
    <source>
        <dbReference type="ARBA" id="ARBA00022833"/>
    </source>
</evidence>
<sequence length="396" mass="41665">MEHTDATDPADDGRVQGGDFVRTKGAILWGVGEEWSVEEIEVGDPREGEVTVELAASGLCHSDEHLVTGGTPVAFYPVIGGHEGAGVVTKVGPGVTGLQEGDHVVTAFIPACGQCPPCSRGMQNLCDLGAHLLAGTSISDGSYRVQAQGKDVIPMCLLGTFSPYMTVHQASVVKIEPDIPLEVAALVGCGVTTGWGSATKVADVRPGENVVIMGAGGVGMNAVQGAAAAGAKRVMVIDPVARKREWAMDMGATHVYENAEEAAGKVNELTWGRMAEKTIITVGDIQGEDIATALGLTGKGGRVVVTGMGNYANMEVQLNLFELTLLQKDLQGAIFGGLAPRNAIPELLSLYQDGQLKLDELVTSKYSLEEVNQGYQDMRDGQNIRGMIVYSDADRR</sequence>
<dbReference type="Gene3D" id="3.40.50.720">
    <property type="entry name" value="NAD(P)-binding Rossmann-like Domain"/>
    <property type="match status" value="1"/>
</dbReference>
<comment type="cofactor">
    <cofactor evidence="6">
        <name>Zn(2+)</name>
        <dbReference type="ChEBI" id="CHEBI:29105"/>
    </cofactor>
</comment>
<dbReference type="GO" id="GO:0008270">
    <property type="term" value="F:zinc ion binding"/>
    <property type="evidence" value="ECO:0007669"/>
    <property type="project" value="InterPro"/>
</dbReference>
<dbReference type="GO" id="GO:0004022">
    <property type="term" value="F:alcohol dehydrogenase (NAD+) activity"/>
    <property type="evidence" value="ECO:0007669"/>
    <property type="project" value="UniProtKB-EC"/>
</dbReference>